<dbReference type="PANTHER" id="PTHR47333:SF4">
    <property type="entry name" value="EGF-LIKE DOMAIN-CONTAINING PROTEIN"/>
    <property type="match status" value="1"/>
</dbReference>
<dbReference type="InterPro" id="IPR018097">
    <property type="entry name" value="EGF_Ca-bd_CS"/>
</dbReference>
<feature type="compositionally biased region" description="Basic residues" evidence="9">
    <location>
        <begin position="98"/>
        <end position="116"/>
    </location>
</feature>
<dbReference type="SMART" id="SM00179">
    <property type="entry name" value="EGF_CA"/>
    <property type="match status" value="4"/>
</dbReference>
<evidence type="ECO:0000256" key="9">
    <source>
        <dbReference type="SAM" id="MobiDB-lite"/>
    </source>
</evidence>
<dbReference type="OrthoDB" id="10045365at2759"/>
<feature type="region of interest" description="Disordered" evidence="9">
    <location>
        <begin position="94"/>
        <end position="121"/>
    </location>
</feature>
<feature type="chain" id="PRO_5040383090" description="Sushi domain-containing protein" evidence="10">
    <location>
        <begin position="25"/>
        <end position="432"/>
    </location>
</feature>
<dbReference type="PROSITE" id="PS01187">
    <property type="entry name" value="EGF_CA"/>
    <property type="match status" value="1"/>
</dbReference>
<keyword evidence="3" id="KW-0245">EGF-like domain</keyword>
<dbReference type="FunFam" id="2.10.25.10:FF:000119">
    <property type="entry name" value="vitamin K-dependent protein S"/>
    <property type="match status" value="1"/>
</dbReference>
<evidence type="ECO:0000256" key="1">
    <source>
        <dbReference type="ARBA" id="ARBA00004613"/>
    </source>
</evidence>
<dbReference type="InterPro" id="IPR049883">
    <property type="entry name" value="NOTCH1_EGF-like"/>
</dbReference>
<dbReference type="Pfam" id="PF07645">
    <property type="entry name" value="EGF_CA"/>
    <property type="match status" value="2"/>
</dbReference>
<dbReference type="Pfam" id="PF14670">
    <property type="entry name" value="FXa_inhibition"/>
    <property type="match status" value="2"/>
</dbReference>
<evidence type="ECO:0000256" key="10">
    <source>
        <dbReference type="SAM" id="SignalP"/>
    </source>
</evidence>
<evidence type="ECO:0000256" key="2">
    <source>
        <dbReference type="ARBA" id="ARBA00022525"/>
    </source>
</evidence>
<dbReference type="CDD" id="cd00033">
    <property type="entry name" value="CCP"/>
    <property type="match status" value="1"/>
</dbReference>
<feature type="signal peptide" evidence="10">
    <location>
        <begin position="1"/>
        <end position="24"/>
    </location>
</feature>
<dbReference type="PROSITE" id="PS50923">
    <property type="entry name" value="SUSHI"/>
    <property type="match status" value="1"/>
</dbReference>
<accession>A0A9N9QRL5</accession>
<keyword evidence="5" id="KW-0677">Repeat</keyword>
<dbReference type="InterPro" id="IPR000436">
    <property type="entry name" value="Sushi_SCR_CCP_dom"/>
</dbReference>
<comment type="subcellular location">
    <subcellularLocation>
        <location evidence="1">Secreted</location>
    </subcellularLocation>
</comment>
<evidence type="ECO:0000256" key="4">
    <source>
        <dbReference type="ARBA" id="ARBA00022729"/>
    </source>
</evidence>
<keyword evidence="4 10" id="KW-0732">Signal</keyword>
<keyword evidence="2" id="KW-0964">Secreted</keyword>
<dbReference type="Gene3D" id="2.10.25.10">
    <property type="entry name" value="Laminin"/>
    <property type="match status" value="5"/>
</dbReference>
<dbReference type="Proteomes" id="UP001152799">
    <property type="component" value="Chromosome 6"/>
</dbReference>
<dbReference type="Pfam" id="PF12662">
    <property type="entry name" value="cEGF"/>
    <property type="match status" value="1"/>
</dbReference>
<dbReference type="SUPFAM" id="SSF57184">
    <property type="entry name" value="Growth factor receptor domain"/>
    <property type="match status" value="2"/>
</dbReference>
<feature type="domain" description="Sushi" evidence="11">
    <location>
        <begin position="368"/>
        <end position="429"/>
    </location>
</feature>
<evidence type="ECO:0000256" key="8">
    <source>
        <dbReference type="PROSITE-ProRule" id="PRU00302"/>
    </source>
</evidence>
<dbReference type="GO" id="GO:0005576">
    <property type="term" value="C:extracellular region"/>
    <property type="evidence" value="ECO:0007669"/>
    <property type="project" value="UniProtKB-SubCell"/>
</dbReference>
<proteinExistence type="predicted"/>
<protein>
    <recommendedName>
        <fullName evidence="11">Sushi domain-containing protein</fullName>
    </recommendedName>
</protein>
<dbReference type="PANTHER" id="PTHR47333">
    <property type="entry name" value="VON WILLEBRAND FACTOR C AND EGF DOMAIN-CONTAINING PROTEIN"/>
    <property type="match status" value="1"/>
</dbReference>
<dbReference type="InterPro" id="IPR000742">
    <property type="entry name" value="EGF"/>
</dbReference>
<evidence type="ECO:0000259" key="11">
    <source>
        <dbReference type="PROSITE" id="PS50923"/>
    </source>
</evidence>
<dbReference type="GO" id="GO:0005509">
    <property type="term" value="F:calcium ion binding"/>
    <property type="evidence" value="ECO:0007669"/>
    <property type="project" value="InterPro"/>
</dbReference>
<keyword evidence="6" id="KW-1015">Disulfide bond</keyword>
<dbReference type="SUPFAM" id="SSF57196">
    <property type="entry name" value="EGF/Laminin"/>
    <property type="match status" value="1"/>
</dbReference>
<evidence type="ECO:0000256" key="6">
    <source>
        <dbReference type="ARBA" id="ARBA00023157"/>
    </source>
</evidence>
<gene>
    <name evidence="12" type="ORF">CEUTPL_LOCUS11019</name>
</gene>
<organism evidence="12 13">
    <name type="scientific">Ceutorhynchus assimilis</name>
    <name type="common">cabbage seed weevil</name>
    <dbReference type="NCBI Taxonomy" id="467358"/>
    <lineage>
        <taxon>Eukaryota</taxon>
        <taxon>Metazoa</taxon>
        <taxon>Ecdysozoa</taxon>
        <taxon>Arthropoda</taxon>
        <taxon>Hexapoda</taxon>
        <taxon>Insecta</taxon>
        <taxon>Pterygota</taxon>
        <taxon>Neoptera</taxon>
        <taxon>Endopterygota</taxon>
        <taxon>Coleoptera</taxon>
        <taxon>Polyphaga</taxon>
        <taxon>Cucujiformia</taxon>
        <taxon>Curculionidae</taxon>
        <taxon>Ceutorhynchinae</taxon>
        <taxon>Ceutorhynchus</taxon>
    </lineage>
</organism>
<dbReference type="SMART" id="SM00181">
    <property type="entry name" value="EGF"/>
    <property type="match status" value="5"/>
</dbReference>
<dbReference type="InterPro" id="IPR052080">
    <property type="entry name" value="vWF_C/EGF_Fibrillin"/>
</dbReference>
<evidence type="ECO:0000256" key="5">
    <source>
        <dbReference type="ARBA" id="ARBA00022737"/>
    </source>
</evidence>
<dbReference type="EMBL" id="OU892282">
    <property type="protein sequence ID" value="CAG9770567.1"/>
    <property type="molecule type" value="Genomic_DNA"/>
</dbReference>
<keyword evidence="13" id="KW-1185">Reference proteome</keyword>
<dbReference type="InterPro" id="IPR001881">
    <property type="entry name" value="EGF-like_Ca-bd_dom"/>
</dbReference>
<name>A0A9N9QRL5_9CUCU</name>
<evidence type="ECO:0000313" key="13">
    <source>
        <dbReference type="Proteomes" id="UP001152799"/>
    </source>
</evidence>
<keyword evidence="8" id="KW-0768">Sushi</keyword>
<evidence type="ECO:0000256" key="7">
    <source>
        <dbReference type="ARBA" id="ARBA00023180"/>
    </source>
</evidence>
<comment type="caution">
    <text evidence="8">Lacks conserved residue(s) required for the propagation of feature annotation.</text>
</comment>
<dbReference type="AlphaFoldDB" id="A0A9N9QRL5"/>
<keyword evidence="7" id="KW-0325">Glycoprotein</keyword>
<evidence type="ECO:0000313" key="12">
    <source>
        <dbReference type="EMBL" id="CAG9770567.1"/>
    </source>
</evidence>
<sequence>MKLKVNVLCFQFVLLIYLISENACKQLSENSDNKALTMLESKVPVTSAISLDSDKPLRKRRKRLRRKKKKVLKHEQTTLNPISFEIPTKSIFNETTTKPKKKQRKLKKHRKHKQPNQKKLESRNLILPIIPNQSMFTSTKPPQKKRKTRCSKANGNCAHICNTRGITKCQCFKGFSLAYDGHSCVDINECLTNNGGCQMNCTNTIGSHRCHCPSGLRLNHIDSRTCEDINECVLRNGHGPCQDVCENTHGGYKCSCNRLKGSKLSNDLHSCVDVDECANENAGCSHMCINTFGKFFCSCPEGMELGPDYKNCKDINECESENIQKICSHGCINTEGSYRCASTFDLQNDEAFREVVCKPLFPPQNGYFKCSRKHSLRTFTKSGRKTVRNSVGAKCILVCPEGFKRKGSRYRVSCGFDGKWIGMDVECVPVTK</sequence>
<dbReference type="InterPro" id="IPR026823">
    <property type="entry name" value="cEGF"/>
</dbReference>
<dbReference type="CDD" id="cd00054">
    <property type="entry name" value="EGF_CA"/>
    <property type="match status" value="2"/>
</dbReference>
<dbReference type="FunFam" id="2.10.25.10:FF:000005">
    <property type="entry name" value="Fibrillin 2"/>
    <property type="match status" value="1"/>
</dbReference>
<evidence type="ECO:0000256" key="3">
    <source>
        <dbReference type="ARBA" id="ARBA00022536"/>
    </source>
</evidence>
<dbReference type="InterPro" id="IPR009030">
    <property type="entry name" value="Growth_fac_rcpt_cys_sf"/>
</dbReference>
<reference evidence="12" key="1">
    <citation type="submission" date="2022-01" db="EMBL/GenBank/DDBJ databases">
        <authorList>
            <person name="King R."/>
        </authorList>
    </citation>
    <scope>NUCLEOTIDE SEQUENCE</scope>
</reference>